<keyword evidence="2" id="KW-1185">Reference proteome</keyword>
<dbReference type="EMBL" id="LT671577">
    <property type="protein sequence ID" value="SHO33422.1"/>
    <property type="molecule type" value="Genomic_DNA"/>
</dbReference>
<evidence type="ECO:0000313" key="1">
    <source>
        <dbReference type="EMBL" id="SHO33422.1"/>
    </source>
</evidence>
<sequence>MGKGKCKIECFKPEVLRQNPVGSPPIVPPPFPSIAYGIASIDTANHVLYIGGLQGFNPDGQLPPSVAARVQNAYAQAFAVVRYYGGDIKDALRFVLYVNPNAPIMDQDPATQGLDFEQRFNYVRDTANAIQAGVYGNNPPARTIVGTTFIVLNDVFEFESTWLLTAQPQPQCVPERRCC</sequence>
<accession>A0A1M7XUR9</accession>
<evidence type="ECO:0000313" key="2">
    <source>
        <dbReference type="Proteomes" id="UP000201465"/>
    </source>
</evidence>
<proteinExistence type="predicted"/>
<dbReference type="KEGG" id="vg:30523323"/>
<dbReference type="InterPro" id="IPR035959">
    <property type="entry name" value="RutC-like_sf"/>
</dbReference>
<dbReference type="SUPFAM" id="SSF55298">
    <property type="entry name" value="YjgF-like"/>
    <property type="match status" value="1"/>
</dbReference>
<dbReference type="GeneID" id="30523323"/>
<reference evidence="1 2" key="1">
    <citation type="submission" date="2016-11" db="EMBL/GenBank/DDBJ databases">
        <authorList>
            <consortium name="Urmite Genomes"/>
        </authorList>
    </citation>
    <scope>NUCLEOTIDE SEQUENCE [LARGE SCALE GENOMIC DNA]</scope>
    <source>
        <strain evidence="1 2">A11</strain>
    </source>
</reference>
<dbReference type="Proteomes" id="UP000201465">
    <property type="component" value="Segment"/>
</dbReference>
<organism evidence="1 2">
    <name type="scientific">Cedratvirus A11</name>
    <dbReference type="NCBI Taxonomy" id="1903266"/>
    <lineage>
        <taxon>Viruses</taxon>
        <taxon>Pithoviruses</taxon>
        <taxon>Orthocedratvirinae</taxon>
        <taxon>Alphacedratvirus</taxon>
        <taxon>Alphacedratvirus aljazairmassiliense</taxon>
    </lineage>
</organism>
<name>A0A1M7XUR9_9VIRU</name>
<protein>
    <submittedName>
        <fullName evidence="1">Endoribonuclease L-PSP/chorismate mutase-like protein</fullName>
    </submittedName>
</protein>
<dbReference type="RefSeq" id="YP_009329294.1">
    <property type="nucleotide sequence ID" value="NC_032108.1"/>
</dbReference>
<dbReference type="Gene3D" id="3.30.1330.40">
    <property type="entry name" value="RutC-like"/>
    <property type="match status" value="1"/>
</dbReference>
<gene>
    <name evidence="1" type="ORF">BQ3484_354</name>
</gene>